<evidence type="ECO:0000313" key="2">
    <source>
        <dbReference type="EMBL" id="OYQ24386.1"/>
    </source>
</evidence>
<gene>
    <name evidence="2" type="ORF">CHU93_16295</name>
</gene>
<dbReference type="GO" id="GO:0008410">
    <property type="term" value="F:CoA-transferase activity"/>
    <property type="evidence" value="ECO:0007669"/>
    <property type="project" value="TreeGrafter"/>
</dbReference>
<protein>
    <submittedName>
        <fullName evidence="2">Carnitine dehydratase</fullName>
    </submittedName>
</protein>
<name>A0A255Y594_9SPHN</name>
<accession>A0A255Y594</accession>
<comment type="caution">
    <text evidence="2">The sequence shown here is derived from an EMBL/GenBank/DDBJ whole genome shotgun (WGS) entry which is preliminary data.</text>
</comment>
<dbReference type="InterPro" id="IPR044855">
    <property type="entry name" value="CoA-Trfase_III_dom3_sf"/>
</dbReference>
<dbReference type="Gene3D" id="3.30.1540.10">
    <property type="entry name" value="formyl-coa transferase, domain 3"/>
    <property type="match status" value="1"/>
</dbReference>
<organism evidence="2 3">
    <name type="scientific">Sandarakinorhabdus cyanobacteriorum</name>
    <dbReference type="NCBI Taxonomy" id="1981098"/>
    <lineage>
        <taxon>Bacteria</taxon>
        <taxon>Pseudomonadati</taxon>
        <taxon>Pseudomonadota</taxon>
        <taxon>Alphaproteobacteria</taxon>
        <taxon>Sphingomonadales</taxon>
        <taxon>Sphingosinicellaceae</taxon>
        <taxon>Sandarakinorhabdus</taxon>
    </lineage>
</organism>
<evidence type="ECO:0000313" key="3">
    <source>
        <dbReference type="Proteomes" id="UP000216991"/>
    </source>
</evidence>
<sequence>MQAEQAALPLAGVTVLEMGTFITGPCAGMLLADLGARVIKVEQPGSGDPFRAYKGTLYSPHFQTYNRNKQSITLDTRQPEDLAAFDALARDADVFIQNFRPGVARKLGVDWERLHALNPRLVYASISGFGSSGPDADRPAFDTVAQAASGFLRLLVNPVHPRVVGPAIADAMTGFYTAQGVLAALLQRAATGQGRLVETSMFEAMAHFNLDDFTHLFAAGQVMDAYSRPHVSQSYVFQCSDGLWLALHMSSPPKFWENLAQAVEQPHMLALPAFASRDARIAHYEDVVAHLAPIFATRPRADWLARLRALEVPTAPVATTVEVLENEQARHLQLQVSATGPMGEFRTIRSPISFDGQRNLDVTAPPLLGQDNAAILGRRAEAAE</sequence>
<keyword evidence="3" id="KW-1185">Reference proteome</keyword>
<keyword evidence="1" id="KW-0808">Transferase</keyword>
<dbReference type="PANTHER" id="PTHR48207">
    <property type="entry name" value="SUCCINATE--HYDROXYMETHYLGLUTARATE COA-TRANSFERASE"/>
    <property type="match status" value="1"/>
</dbReference>
<dbReference type="InterPro" id="IPR023606">
    <property type="entry name" value="CoA-Trfase_III_dom_1_sf"/>
</dbReference>
<reference evidence="2 3" key="1">
    <citation type="submission" date="2017-07" db="EMBL/GenBank/DDBJ databases">
        <title>Sandarakinorhabdus cyanobacteriorum sp. nov., a novel bacterium isolated from cyanobacterial aggregates in a eutrophic lake.</title>
        <authorList>
            <person name="Cai H."/>
        </authorList>
    </citation>
    <scope>NUCLEOTIDE SEQUENCE [LARGE SCALE GENOMIC DNA]</scope>
    <source>
        <strain evidence="2 3">TH057</strain>
    </source>
</reference>
<dbReference type="InterPro" id="IPR003673">
    <property type="entry name" value="CoA-Trfase_fam_III"/>
</dbReference>
<dbReference type="EMBL" id="NOXT01000125">
    <property type="protein sequence ID" value="OYQ24386.1"/>
    <property type="molecule type" value="Genomic_DNA"/>
</dbReference>
<evidence type="ECO:0000256" key="1">
    <source>
        <dbReference type="ARBA" id="ARBA00022679"/>
    </source>
</evidence>
<proteinExistence type="predicted"/>
<dbReference type="Gene3D" id="3.40.50.10540">
    <property type="entry name" value="Crotonobetainyl-coa:carnitine coa-transferase, domain 1"/>
    <property type="match status" value="1"/>
</dbReference>
<dbReference type="PANTHER" id="PTHR48207:SF3">
    <property type="entry name" value="SUCCINATE--HYDROXYMETHYLGLUTARATE COA-TRANSFERASE"/>
    <property type="match status" value="1"/>
</dbReference>
<dbReference type="SUPFAM" id="SSF89796">
    <property type="entry name" value="CoA-transferase family III (CaiB/BaiF)"/>
    <property type="match status" value="1"/>
</dbReference>
<dbReference type="AlphaFoldDB" id="A0A255Y594"/>
<dbReference type="Pfam" id="PF02515">
    <property type="entry name" value="CoA_transf_3"/>
    <property type="match status" value="1"/>
</dbReference>
<dbReference type="OrthoDB" id="5720311at2"/>
<dbReference type="Proteomes" id="UP000216991">
    <property type="component" value="Unassembled WGS sequence"/>
</dbReference>
<dbReference type="RefSeq" id="WP_094475190.1">
    <property type="nucleotide sequence ID" value="NZ_NOXT01000125.1"/>
</dbReference>
<dbReference type="InterPro" id="IPR050483">
    <property type="entry name" value="CoA-transferase_III_domain"/>
</dbReference>